<dbReference type="Proteomes" id="UP000011910">
    <property type="component" value="Unassembled WGS sequence"/>
</dbReference>
<dbReference type="Pfam" id="PF04542">
    <property type="entry name" value="Sigma70_r2"/>
    <property type="match status" value="1"/>
</dbReference>
<evidence type="ECO:0000259" key="7">
    <source>
        <dbReference type="Pfam" id="PF08281"/>
    </source>
</evidence>
<comment type="similarity">
    <text evidence="1">Belongs to the sigma-70 factor family. ECF subfamily.</text>
</comment>
<dbReference type="RefSeq" id="WP_009195840.1">
    <property type="nucleotide sequence ID" value="NZ_AODQ01000059.1"/>
</dbReference>
<dbReference type="GO" id="GO:0016987">
    <property type="term" value="F:sigma factor activity"/>
    <property type="evidence" value="ECO:0007669"/>
    <property type="project" value="UniProtKB-KW"/>
</dbReference>
<feature type="domain" description="RNA polymerase sigma factor 70 region 4 type 2" evidence="7">
    <location>
        <begin position="123"/>
        <end position="174"/>
    </location>
</feature>
<dbReference type="OrthoDB" id="9798255at2"/>
<gene>
    <name evidence="8" type="primary">sigM_3</name>
    <name evidence="8" type="ORF">ADICEAN_02449</name>
</gene>
<evidence type="ECO:0000256" key="1">
    <source>
        <dbReference type="ARBA" id="ARBA00010641"/>
    </source>
</evidence>
<protein>
    <submittedName>
        <fullName evidence="8">RNA polymerase sigma factor sigM</fullName>
    </submittedName>
</protein>
<dbReference type="CDD" id="cd06171">
    <property type="entry name" value="Sigma70_r4"/>
    <property type="match status" value="1"/>
</dbReference>
<dbReference type="Gene3D" id="1.10.10.10">
    <property type="entry name" value="Winged helix-like DNA-binding domain superfamily/Winged helix DNA-binding domain"/>
    <property type="match status" value="1"/>
</dbReference>
<dbReference type="PANTHER" id="PTHR43133">
    <property type="entry name" value="RNA POLYMERASE ECF-TYPE SIGMA FACTO"/>
    <property type="match status" value="1"/>
</dbReference>
<evidence type="ECO:0000313" key="9">
    <source>
        <dbReference type="Proteomes" id="UP000011910"/>
    </source>
</evidence>
<proteinExistence type="inferred from homology"/>
<dbReference type="InterPro" id="IPR013324">
    <property type="entry name" value="RNA_pol_sigma_r3/r4-like"/>
</dbReference>
<dbReference type="InterPro" id="IPR007627">
    <property type="entry name" value="RNA_pol_sigma70_r2"/>
</dbReference>
<dbReference type="InterPro" id="IPR036388">
    <property type="entry name" value="WH-like_DNA-bd_sf"/>
</dbReference>
<keyword evidence="5" id="KW-0804">Transcription</keyword>
<keyword evidence="2" id="KW-0805">Transcription regulation</keyword>
<evidence type="ECO:0000259" key="6">
    <source>
        <dbReference type="Pfam" id="PF04542"/>
    </source>
</evidence>
<dbReference type="InterPro" id="IPR039425">
    <property type="entry name" value="RNA_pol_sigma-70-like"/>
</dbReference>
<keyword evidence="4" id="KW-0238">DNA-binding</keyword>
<dbReference type="SUPFAM" id="SSF88659">
    <property type="entry name" value="Sigma3 and sigma4 domains of RNA polymerase sigma factors"/>
    <property type="match status" value="1"/>
</dbReference>
<evidence type="ECO:0000256" key="3">
    <source>
        <dbReference type="ARBA" id="ARBA00023082"/>
    </source>
</evidence>
<organism evidence="8 9">
    <name type="scientific">Cesiribacter andamanensis AMV16</name>
    <dbReference type="NCBI Taxonomy" id="1279009"/>
    <lineage>
        <taxon>Bacteria</taxon>
        <taxon>Pseudomonadati</taxon>
        <taxon>Bacteroidota</taxon>
        <taxon>Cytophagia</taxon>
        <taxon>Cytophagales</taxon>
        <taxon>Cesiribacteraceae</taxon>
        <taxon>Cesiribacter</taxon>
    </lineage>
</organism>
<evidence type="ECO:0000256" key="4">
    <source>
        <dbReference type="ARBA" id="ARBA00023125"/>
    </source>
</evidence>
<dbReference type="Gene3D" id="1.10.1740.10">
    <property type="match status" value="1"/>
</dbReference>
<evidence type="ECO:0000256" key="2">
    <source>
        <dbReference type="ARBA" id="ARBA00023015"/>
    </source>
</evidence>
<dbReference type="InterPro" id="IPR014284">
    <property type="entry name" value="RNA_pol_sigma-70_dom"/>
</dbReference>
<dbReference type="GO" id="GO:0006352">
    <property type="term" value="P:DNA-templated transcription initiation"/>
    <property type="evidence" value="ECO:0007669"/>
    <property type="project" value="InterPro"/>
</dbReference>
<dbReference type="InterPro" id="IPR013325">
    <property type="entry name" value="RNA_pol_sigma_r2"/>
</dbReference>
<name>M7N5A6_9BACT</name>
<accession>M7N5A6</accession>
<dbReference type="PANTHER" id="PTHR43133:SF8">
    <property type="entry name" value="RNA POLYMERASE SIGMA FACTOR HI_1459-RELATED"/>
    <property type="match status" value="1"/>
</dbReference>
<feature type="domain" description="RNA polymerase sigma-70 region 2" evidence="6">
    <location>
        <begin position="26"/>
        <end position="93"/>
    </location>
</feature>
<dbReference type="Pfam" id="PF08281">
    <property type="entry name" value="Sigma70_r4_2"/>
    <property type="match status" value="1"/>
</dbReference>
<dbReference type="SUPFAM" id="SSF88946">
    <property type="entry name" value="Sigma2 domain of RNA polymerase sigma factors"/>
    <property type="match status" value="1"/>
</dbReference>
<dbReference type="AlphaFoldDB" id="M7N5A6"/>
<dbReference type="EMBL" id="AODQ01000059">
    <property type="protein sequence ID" value="EMR02406.1"/>
    <property type="molecule type" value="Genomic_DNA"/>
</dbReference>
<evidence type="ECO:0000256" key="5">
    <source>
        <dbReference type="ARBA" id="ARBA00023163"/>
    </source>
</evidence>
<dbReference type="STRING" id="1279009.ADICEAN_02449"/>
<dbReference type="InterPro" id="IPR013249">
    <property type="entry name" value="RNA_pol_sigma70_r4_t2"/>
</dbReference>
<dbReference type="NCBIfam" id="TIGR02937">
    <property type="entry name" value="sigma70-ECF"/>
    <property type="match status" value="1"/>
</dbReference>
<reference evidence="8 9" key="1">
    <citation type="journal article" date="2013" name="Genome Announc.">
        <title>Draft Genome Sequence of Cesiribacter andamanensis Strain AMV16T, Isolated from a Soil Sample from a Mud Volcano in the Andaman Islands, India.</title>
        <authorList>
            <person name="Shivaji S."/>
            <person name="Ara S."/>
            <person name="Begum Z."/>
            <person name="Srinivas T.N."/>
            <person name="Singh A."/>
            <person name="Kumar Pinnaka A."/>
        </authorList>
    </citation>
    <scope>NUCLEOTIDE SEQUENCE [LARGE SCALE GENOMIC DNA]</scope>
    <source>
        <strain evidence="8 9">AMV16</strain>
    </source>
</reference>
<sequence length="188" mass="22085">MEPAALSDNHLMLQVKEGKTACLGLLFERHHKPLYAFFYRLTRDAELSEDLTQTVFYRMLRYRHTFLGKGAFTAWMFHMARNILADHWRKNKREGQRDGLAEVENSLQNSYTPATDREEEVGLLQKALERMSAEKRELLELSKFQGLKYKDIADMLNSTENTIRVKVFRAIQELKSLYAQLDEEVQHD</sequence>
<dbReference type="GO" id="GO:0003677">
    <property type="term" value="F:DNA binding"/>
    <property type="evidence" value="ECO:0007669"/>
    <property type="project" value="UniProtKB-KW"/>
</dbReference>
<evidence type="ECO:0000313" key="8">
    <source>
        <dbReference type="EMBL" id="EMR02406.1"/>
    </source>
</evidence>
<comment type="caution">
    <text evidence="8">The sequence shown here is derived from an EMBL/GenBank/DDBJ whole genome shotgun (WGS) entry which is preliminary data.</text>
</comment>
<keyword evidence="3" id="KW-0731">Sigma factor</keyword>
<dbReference type="eggNOG" id="COG1595">
    <property type="taxonomic scope" value="Bacteria"/>
</dbReference>
<keyword evidence="9" id="KW-1185">Reference proteome</keyword>